<dbReference type="Gene3D" id="1.10.1060.10">
    <property type="entry name" value="Alpha-helical ferredoxin"/>
    <property type="match status" value="1"/>
</dbReference>
<keyword evidence="5" id="KW-1185">Reference proteome</keyword>
<name>A0A9Y2AHI9_9FIRM</name>
<dbReference type="SUPFAM" id="SSF46548">
    <property type="entry name" value="alpha-helical ferredoxin"/>
    <property type="match status" value="1"/>
</dbReference>
<dbReference type="GO" id="GO:0051536">
    <property type="term" value="F:iron-sulfur cluster binding"/>
    <property type="evidence" value="ECO:0007669"/>
    <property type="project" value="InterPro"/>
</dbReference>
<dbReference type="InterPro" id="IPR023753">
    <property type="entry name" value="FAD/NAD-binding_dom"/>
</dbReference>
<reference evidence="4" key="1">
    <citation type="submission" date="2023-03" db="EMBL/GenBank/DDBJ databases">
        <title>Selenobaculum gbiensis gen. nov. sp. nov., a new bacterium isolated from the gut microbiota of IBD patient.</title>
        <authorList>
            <person name="Yeo S."/>
            <person name="Park H."/>
            <person name="Huh C.S."/>
        </authorList>
    </citation>
    <scope>NUCLEOTIDE SEQUENCE</scope>
    <source>
        <strain evidence="4">ICN-92133</strain>
    </source>
</reference>
<dbReference type="InterPro" id="IPR028261">
    <property type="entry name" value="DPD_II"/>
</dbReference>
<accession>A0A9Y2AHI9</accession>
<dbReference type="AlphaFoldDB" id="A0A9Y2AHI9"/>
<evidence type="ECO:0000259" key="3">
    <source>
        <dbReference type="Pfam" id="PF14691"/>
    </source>
</evidence>
<dbReference type="PANTHER" id="PTHR42783:SF3">
    <property type="entry name" value="GLUTAMATE SYNTHASE [NADPH] SMALL CHAIN-RELATED"/>
    <property type="match status" value="1"/>
</dbReference>
<evidence type="ECO:0000313" key="5">
    <source>
        <dbReference type="Proteomes" id="UP001243623"/>
    </source>
</evidence>
<dbReference type="PRINTS" id="PR00419">
    <property type="entry name" value="ADXRDTASE"/>
</dbReference>
<protein>
    <submittedName>
        <fullName evidence="4">NAD(P)-dependent oxidoreductase</fullName>
    </submittedName>
</protein>
<dbReference type="Pfam" id="PF14691">
    <property type="entry name" value="Fer4_20"/>
    <property type="match status" value="1"/>
</dbReference>
<feature type="coiled-coil region" evidence="1">
    <location>
        <begin position="293"/>
        <end position="320"/>
    </location>
</feature>
<dbReference type="Pfam" id="PF07992">
    <property type="entry name" value="Pyr_redox_2"/>
    <property type="match status" value="1"/>
</dbReference>
<sequence length="459" mass="49536">MDSDFYSDEIMETHDPRGFTLREAIHEAKRCLNCAKPLCRTGCPIENEIPEFIKELANGNIGEASAVIARRSNLPAVCGRVCPHEKQCEGACILNRKGEGIKIGKLERFIADVDADFELTPPPKPVDTKGKVAIIGSGPAGLTVAGDLAKKGYKITVFDAQEEPGGVLMYGIPEFRLAKEVVRREIKRIRRLGVEFINNIMVGQDLTLQDIFAQNFDAIFIATGNSVAKSLDIDGKNLVGVLEATYLLQMVSLATQGSVDQSEVPIKSGDDVVIIGAGNVAMDAGRSAIREGAASVTVVCREAEDKVAALESEVEAAKAEGVKFRSLRQPTKFLGSIKVRGLQCEILHFDENAKLTGTGVHDFIKADKIVIAIGQRPAARIISTTKGIEVDEGGFVKTRSRPYGMTTLHGVFSGGDVVHGPATVVRAMKDAKKVAMGIAQYVEAKKLMQECGLKIEKDR</sequence>
<dbReference type="RefSeq" id="WP_147667201.1">
    <property type="nucleotide sequence ID" value="NZ_CP120678.1"/>
</dbReference>
<dbReference type="KEGG" id="sgbi:P3F81_00985"/>
<evidence type="ECO:0000259" key="2">
    <source>
        <dbReference type="Pfam" id="PF07992"/>
    </source>
</evidence>
<dbReference type="InterPro" id="IPR009051">
    <property type="entry name" value="Helical_ferredxn"/>
</dbReference>
<dbReference type="SUPFAM" id="SSF51971">
    <property type="entry name" value="Nucleotide-binding domain"/>
    <property type="match status" value="1"/>
</dbReference>
<feature type="domain" description="Dihydroprymidine dehydrogenase" evidence="3">
    <location>
        <begin position="17"/>
        <end position="114"/>
    </location>
</feature>
<dbReference type="GO" id="GO:0016491">
    <property type="term" value="F:oxidoreductase activity"/>
    <property type="evidence" value="ECO:0007669"/>
    <property type="project" value="InterPro"/>
</dbReference>
<feature type="domain" description="FAD/NAD(P)-binding" evidence="2">
    <location>
        <begin position="131"/>
        <end position="431"/>
    </location>
</feature>
<keyword evidence="1" id="KW-0175">Coiled coil</keyword>
<evidence type="ECO:0000313" key="4">
    <source>
        <dbReference type="EMBL" id="WIW70929.1"/>
    </source>
</evidence>
<dbReference type="EMBL" id="CP120678">
    <property type="protein sequence ID" value="WIW70929.1"/>
    <property type="molecule type" value="Genomic_DNA"/>
</dbReference>
<proteinExistence type="predicted"/>
<dbReference type="Gene3D" id="3.50.50.60">
    <property type="entry name" value="FAD/NAD(P)-binding domain"/>
    <property type="match status" value="2"/>
</dbReference>
<dbReference type="Proteomes" id="UP001243623">
    <property type="component" value="Chromosome"/>
</dbReference>
<dbReference type="PANTHER" id="PTHR42783">
    <property type="entry name" value="GLUTAMATE SYNTHASE [NADPH] SMALL CHAIN"/>
    <property type="match status" value="1"/>
</dbReference>
<dbReference type="InterPro" id="IPR036188">
    <property type="entry name" value="FAD/NAD-bd_sf"/>
</dbReference>
<organism evidence="4 5">
    <name type="scientific">Selenobaculum gibii</name>
    <dbReference type="NCBI Taxonomy" id="3054208"/>
    <lineage>
        <taxon>Bacteria</taxon>
        <taxon>Bacillati</taxon>
        <taxon>Bacillota</taxon>
        <taxon>Negativicutes</taxon>
        <taxon>Selenomonadales</taxon>
        <taxon>Selenomonadaceae</taxon>
        <taxon>Selenobaculum</taxon>
    </lineage>
</organism>
<evidence type="ECO:0000256" key="1">
    <source>
        <dbReference type="SAM" id="Coils"/>
    </source>
</evidence>
<gene>
    <name evidence="4" type="ORF">P3F81_00985</name>
</gene>